<dbReference type="GO" id="GO:0008234">
    <property type="term" value="F:cysteine-type peptidase activity"/>
    <property type="evidence" value="ECO:0007669"/>
    <property type="project" value="InterPro"/>
</dbReference>
<dbReference type="PANTHER" id="PTHR12411">
    <property type="entry name" value="CYSTEINE PROTEASE FAMILY C1-RELATED"/>
    <property type="match status" value="1"/>
</dbReference>
<dbReference type="SUPFAM" id="SSF54001">
    <property type="entry name" value="Cysteine proteinases"/>
    <property type="match status" value="1"/>
</dbReference>
<dbReference type="InterPro" id="IPR013201">
    <property type="entry name" value="Prot_inhib_I29"/>
</dbReference>
<dbReference type="SMART" id="SM00645">
    <property type="entry name" value="Pept_C1"/>
    <property type="match status" value="1"/>
</dbReference>
<dbReference type="GO" id="GO:0006508">
    <property type="term" value="P:proteolysis"/>
    <property type="evidence" value="ECO:0007669"/>
    <property type="project" value="InterPro"/>
</dbReference>
<dbReference type="SMART" id="SM00848">
    <property type="entry name" value="Inhibitor_I29"/>
    <property type="match status" value="1"/>
</dbReference>
<dbReference type="InterPro" id="IPR038765">
    <property type="entry name" value="Papain-like_cys_pep_sf"/>
</dbReference>
<protein>
    <submittedName>
        <fullName evidence="6">Pept_C1 domain-containing protein</fullName>
    </submittedName>
</protein>
<evidence type="ECO:0000256" key="1">
    <source>
        <dbReference type="ARBA" id="ARBA00008455"/>
    </source>
</evidence>
<reference evidence="6" key="1">
    <citation type="submission" date="2017-02" db="UniProtKB">
        <authorList>
            <consortium name="WormBaseParasite"/>
        </authorList>
    </citation>
    <scope>IDENTIFICATION</scope>
</reference>
<evidence type="ECO:0000256" key="2">
    <source>
        <dbReference type="SAM" id="SignalP"/>
    </source>
</evidence>
<dbReference type="InterPro" id="IPR013128">
    <property type="entry name" value="Peptidase_C1A"/>
</dbReference>
<dbReference type="InterPro" id="IPR000668">
    <property type="entry name" value="Peptidase_C1A_C"/>
</dbReference>
<keyword evidence="5" id="KW-1185">Reference proteome</keyword>
<dbReference type="STRING" id="451379.A0A0N5ASN9"/>
<dbReference type="AlphaFoldDB" id="A0A0N5ASN9"/>
<evidence type="ECO:0000313" key="6">
    <source>
        <dbReference type="WBParaSite" id="SMUV_0000781601-mRNA-1"/>
    </source>
</evidence>
<keyword evidence="2" id="KW-0732">Signal</keyword>
<comment type="similarity">
    <text evidence="1">Belongs to the peptidase C1 family.</text>
</comment>
<accession>A0A0N5ASN9</accession>
<name>A0A0N5ASN9_9BILA</name>
<dbReference type="Gene3D" id="3.90.70.10">
    <property type="entry name" value="Cysteine proteinases"/>
    <property type="match status" value="1"/>
</dbReference>
<feature type="chain" id="PRO_5018599616" evidence="2">
    <location>
        <begin position="21"/>
        <end position="348"/>
    </location>
</feature>
<feature type="domain" description="Cathepsin propeptide inhibitor" evidence="4">
    <location>
        <begin position="42"/>
        <end position="98"/>
    </location>
</feature>
<sequence length="348" mass="40341">MNVKLIVLVITAVIVKKLSAEHDLPFDVVWDWIGRTHPMTEYIAFRQEYYREFWSPSELDTRYNNFKRNFFRIRDLNKKYNETSYGITEFADWSDDEMDMLKTKEQYGIEAMGSPAAKFTKRYVASGKEVPTNFSWLDLAKLSRVRNQLHDRGVACNSCWANTILSVIEILYRIQFHEVIFLSDNELIDCDLSNNHCFSGSTKRGFIRGLVDGFVLQENYLGICPKKFDLQIAEIYTFQRYGEKALVDYIANHGPIAVKMRVPSLITDIVWPRQLFSYKGFGIVRADACWGLTKPQHAVVLLGYGEENGVKWGNDGYFRLERGVDACRVESYAMSAKLKKLNVTHNFY</sequence>
<feature type="domain" description="Peptidase C1A papain C-terminal" evidence="3">
    <location>
        <begin position="130"/>
        <end position="337"/>
    </location>
</feature>
<dbReference type="Proteomes" id="UP000046393">
    <property type="component" value="Unplaced"/>
</dbReference>
<proteinExistence type="inferred from homology"/>
<evidence type="ECO:0000259" key="3">
    <source>
        <dbReference type="SMART" id="SM00645"/>
    </source>
</evidence>
<evidence type="ECO:0000313" key="5">
    <source>
        <dbReference type="Proteomes" id="UP000046393"/>
    </source>
</evidence>
<organism evidence="5 6">
    <name type="scientific">Syphacia muris</name>
    <dbReference type="NCBI Taxonomy" id="451379"/>
    <lineage>
        <taxon>Eukaryota</taxon>
        <taxon>Metazoa</taxon>
        <taxon>Ecdysozoa</taxon>
        <taxon>Nematoda</taxon>
        <taxon>Chromadorea</taxon>
        <taxon>Rhabditida</taxon>
        <taxon>Spirurina</taxon>
        <taxon>Oxyuridomorpha</taxon>
        <taxon>Oxyuroidea</taxon>
        <taxon>Oxyuridae</taxon>
        <taxon>Syphacia</taxon>
    </lineage>
</organism>
<dbReference type="Pfam" id="PF08246">
    <property type="entry name" value="Inhibitor_I29"/>
    <property type="match status" value="1"/>
</dbReference>
<feature type="signal peptide" evidence="2">
    <location>
        <begin position="1"/>
        <end position="20"/>
    </location>
</feature>
<evidence type="ECO:0000259" key="4">
    <source>
        <dbReference type="SMART" id="SM00848"/>
    </source>
</evidence>
<dbReference type="Pfam" id="PF00112">
    <property type="entry name" value="Peptidase_C1"/>
    <property type="match status" value="1"/>
</dbReference>
<dbReference type="WBParaSite" id="SMUV_0000781601-mRNA-1">
    <property type="protein sequence ID" value="SMUV_0000781601-mRNA-1"/>
    <property type="gene ID" value="SMUV_0000781601"/>
</dbReference>